<dbReference type="CDD" id="cd04433">
    <property type="entry name" value="AFD_class_I"/>
    <property type="match status" value="1"/>
</dbReference>
<keyword evidence="6" id="KW-1185">Reference proteome</keyword>
<comment type="similarity">
    <text evidence="1">Belongs to the ATP-dependent AMP-binding enzyme family.</text>
</comment>
<evidence type="ECO:0000313" key="5">
    <source>
        <dbReference type="EMBL" id="QIV94570.1"/>
    </source>
</evidence>
<dbReference type="GO" id="GO:0006631">
    <property type="term" value="P:fatty acid metabolic process"/>
    <property type="evidence" value="ECO:0007669"/>
    <property type="project" value="TreeGrafter"/>
</dbReference>
<dbReference type="RefSeq" id="WP_172106679.1">
    <property type="nucleotide sequence ID" value="NZ_CP038017.1"/>
</dbReference>
<dbReference type="AlphaFoldDB" id="A0A6M3HU60"/>
<gene>
    <name evidence="5" type="ORF">E3E15_04035</name>
</gene>
<evidence type="ECO:0000256" key="1">
    <source>
        <dbReference type="ARBA" id="ARBA00006432"/>
    </source>
</evidence>
<protein>
    <submittedName>
        <fullName evidence="5">Long-chain fatty acid--CoA ligase</fullName>
    </submittedName>
</protein>
<evidence type="ECO:0000256" key="2">
    <source>
        <dbReference type="ARBA" id="ARBA00022598"/>
    </source>
</evidence>
<keyword evidence="2 5" id="KW-0436">Ligase</keyword>
<dbReference type="InterPro" id="IPR000873">
    <property type="entry name" value="AMP-dep_synth/lig_dom"/>
</dbReference>
<dbReference type="PANTHER" id="PTHR43201">
    <property type="entry name" value="ACYL-COA SYNTHETASE"/>
    <property type="match status" value="1"/>
</dbReference>
<dbReference type="SUPFAM" id="SSF56801">
    <property type="entry name" value="Acetyl-CoA synthetase-like"/>
    <property type="match status" value="1"/>
</dbReference>
<name>A0A6M3HU60_9GAMM</name>
<evidence type="ECO:0000259" key="3">
    <source>
        <dbReference type="Pfam" id="PF00501"/>
    </source>
</evidence>
<dbReference type="Pfam" id="PF13193">
    <property type="entry name" value="AMP-binding_C"/>
    <property type="match status" value="1"/>
</dbReference>
<reference evidence="5 6" key="1">
    <citation type="submission" date="2019-03" db="EMBL/GenBank/DDBJ databases">
        <title>Complete Genome Sequence of Allofrancisella frigidaquae Strain SYSU 10HL1970 Isolated from Water-Cooling Systems in China.</title>
        <authorList>
            <person name="Ohrman C."/>
            <person name="Uneklint I."/>
            <person name="Sjodin A."/>
        </authorList>
    </citation>
    <scope>NUCLEOTIDE SEQUENCE [LARGE SCALE GENOMIC DNA]</scope>
    <source>
        <strain evidence="5 6">SYSU 10HL1970</strain>
    </source>
</reference>
<dbReference type="PANTHER" id="PTHR43201:SF5">
    <property type="entry name" value="MEDIUM-CHAIN ACYL-COA LIGASE ACSF2, MITOCHONDRIAL"/>
    <property type="match status" value="1"/>
</dbReference>
<dbReference type="InterPro" id="IPR045851">
    <property type="entry name" value="AMP-bd_C_sf"/>
</dbReference>
<accession>A0A6M3HU60</accession>
<dbReference type="EMBL" id="CP038017">
    <property type="protein sequence ID" value="QIV94570.1"/>
    <property type="molecule type" value="Genomic_DNA"/>
</dbReference>
<feature type="domain" description="AMP-dependent synthetase/ligase" evidence="3">
    <location>
        <begin position="11"/>
        <end position="294"/>
    </location>
</feature>
<evidence type="ECO:0000259" key="4">
    <source>
        <dbReference type="Pfam" id="PF13193"/>
    </source>
</evidence>
<dbReference type="InterPro" id="IPR025110">
    <property type="entry name" value="AMP-bd_C"/>
</dbReference>
<dbReference type="KEGG" id="afri:E3E15_04035"/>
<dbReference type="InterPro" id="IPR042099">
    <property type="entry name" value="ANL_N_sf"/>
</dbReference>
<organism evidence="5 6">
    <name type="scientific">Allofrancisella frigidaquae</name>
    <dbReference type="NCBI Taxonomy" id="1085644"/>
    <lineage>
        <taxon>Bacteria</taxon>
        <taxon>Pseudomonadati</taxon>
        <taxon>Pseudomonadota</taxon>
        <taxon>Gammaproteobacteria</taxon>
        <taxon>Thiotrichales</taxon>
        <taxon>Francisellaceae</taxon>
        <taxon>Allofrancisella</taxon>
    </lineage>
</organism>
<dbReference type="Gene3D" id="3.30.300.30">
    <property type="match status" value="1"/>
</dbReference>
<proteinExistence type="inferred from homology"/>
<dbReference type="Gene3D" id="3.40.50.12780">
    <property type="entry name" value="N-terminal domain of ligase-like"/>
    <property type="match status" value="1"/>
</dbReference>
<dbReference type="Pfam" id="PF00501">
    <property type="entry name" value="AMP-binding"/>
    <property type="match status" value="1"/>
</dbReference>
<evidence type="ECO:0000313" key="6">
    <source>
        <dbReference type="Proteomes" id="UP000503320"/>
    </source>
</evidence>
<feature type="domain" description="AMP-binding enzyme C-terminal" evidence="4">
    <location>
        <begin position="378"/>
        <end position="451"/>
    </location>
</feature>
<dbReference type="GO" id="GO:0031956">
    <property type="term" value="F:medium-chain fatty acid-CoA ligase activity"/>
    <property type="evidence" value="ECO:0007669"/>
    <property type="project" value="TreeGrafter"/>
</dbReference>
<sequence>MLLVENFLQRVSSYSSQRKVYFEDQEYSYNQIVAKSYDLARLLESYKYKKVFFNLKNSPLTICLYLASWIAEIELVVPVNPRLIDKELEGILETNSLFLTDKDSIELTEFYKKNNIEVLIIGNEIKFLENITKTTDFSVFRKAITAHVSSGTTGAYKKHMHNINQIIEYAKNRANDLDLVIDDHLLIALSMNHAFAFSYQLLPALAIGLDITIIREFNPQKMAQIISRCKVTSLALLPTMYYFLLKENITKHTLRYLSVAGDLASEKLHKAIKQKLGLPLLNGIGMTEIFGYGQNVCENTSINEVEIFKDTEIKIEKFEGCTYGKIFIRSFMLPINNKKEWLKTGDIGSFDEQTKKLTFYGRYKDIIIKGGSNISPVELENIILKLASIKSCVVVGKKDKIWGELVCAIIVSESKISLEELNKHLLKYLAEYKKVDILLNFDQIPLTNTGKVDRKKIRQIVENG</sequence>
<dbReference type="Proteomes" id="UP000503320">
    <property type="component" value="Chromosome"/>
</dbReference>